<dbReference type="EMBL" id="KV891735">
    <property type="protein sequence ID" value="OON22573.1"/>
    <property type="molecule type" value="Genomic_DNA"/>
</dbReference>
<evidence type="ECO:0000313" key="3">
    <source>
        <dbReference type="Proteomes" id="UP000243686"/>
    </source>
</evidence>
<dbReference type="AlphaFoldDB" id="A0A1S8X814"/>
<evidence type="ECO:0000313" key="2">
    <source>
        <dbReference type="EMBL" id="OON22573.1"/>
    </source>
</evidence>
<feature type="region of interest" description="Disordered" evidence="1">
    <location>
        <begin position="124"/>
        <end position="148"/>
    </location>
</feature>
<reference evidence="2 3" key="1">
    <citation type="submission" date="2015-03" db="EMBL/GenBank/DDBJ databases">
        <title>Draft genome of the nematode, Opisthorchis viverrini.</title>
        <authorList>
            <person name="Mitreva M."/>
        </authorList>
    </citation>
    <scope>NUCLEOTIDE SEQUENCE [LARGE SCALE GENOMIC DNA]</scope>
    <source>
        <strain evidence="2">Khon Kaen</strain>
    </source>
</reference>
<gene>
    <name evidence="2" type="ORF">X801_01525</name>
</gene>
<proteinExistence type="predicted"/>
<dbReference type="Proteomes" id="UP000243686">
    <property type="component" value="Unassembled WGS sequence"/>
</dbReference>
<accession>A0A1S8X814</accession>
<keyword evidence="3" id="KW-1185">Reference proteome</keyword>
<organism evidence="2 3">
    <name type="scientific">Opisthorchis viverrini</name>
    <name type="common">Southeast Asian liver fluke</name>
    <dbReference type="NCBI Taxonomy" id="6198"/>
    <lineage>
        <taxon>Eukaryota</taxon>
        <taxon>Metazoa</taxon>
        <taxon>Spiralia</taxon>
        <taxon>Lophotrochozoa</taxon>
        <taxon>Platyhelminthes</taxon>
        <taxon>Trematoda</taxon>
        <taxon>Digenea</taxon>
        <taxon>Opisthorchiida</taxon>
        <taxon>Opisthorchiata</taxon>
        <taxon>Opisthorchiidae</taxon>
        <taxon>Opisthorchis</taxon>
    </lineage>
</organism>
<feature type="compositionally biased region" description="Basic and acidic residues" evidence="1">
    <location>
        <begin position="138"/>
        <end position="148"/>
    </location>
</feature>
<feature type="non-terminal residue" evidence="2">
    <location>
        <position position="182"/>
    </location>
</feature>
<protein>
    <submittedName>
        <fullName evidence="2">Uncharacterized protein</fullName>
    </submittedName>
</protein>
<name>A0A1S8X814_OPIVI</name>
<evidence type="ECO:0000256" key="1">
    <source>
        <dbReference type="SAM" id="MobiDB-lite"/>
    </source>
</evidence>
<sequence>MLPYVSDSEILALPSGEFNFFQSAESFRICSYIIRKTAQWPNLIHGCEVLKPDKFVQQPPWPQVSLMLIVDKNEYDRVGHTGFAFNLGSKFSSFYWYQVAFNLDPKLPTAEILTRMREVKNDKELAVKKEEDPEFGPDETKPDSSMTHDIDCDFRRAVDIPAVDLRVPDELRPKKDTKSKPK</sequence>